<evidence type="ECO:0000256" key="6">
    <source>
        <dbReference type="SAM" id="Phobius"/>
    </source>
</evidence>
<evidence type="ECO:0000259" key="7">
    <source>
        <dbReference type="Pfam" id="PF12698"/>
    </source>
</evidence>
<gene>
    <name evidence="8" type="ORF">CPLFYP93_03045</name>
</gene>
<keyword evidence="4 6" id="KW-1133">Transmembrane helix</keyword>
<dbReference type="Gene3D" id="3.40.1710.10">
    <property type="entry name" value="abc type-2 transporter like domain"/>
    <property type="match status" value="1"/>
</dbReference>
<evidence type="ECO:0000256" key="4">
    <source>
        <dbReference type="ARBA" id="ARBA00022989"/>
    </source>
</evidence>
<feature type="transmembrane region" description="Helical" evidence="6">
    <location>
        <begin position="296"/>
        <end position="318"/>
    </location>
</feature>
<evidence type="ECO:0000256" key="2">
    <source>
        <dbReference type="ARBA" id="ARBA00022475"/>
    </source>
</evidence>
<proteinExistence type="predicted"/>
<feature type="domain" description="ABC-2 type transporter transmembrane" evidence="7">
    <location>
        <begin position="23"/>
        <end position="370"/>
    </location>
</feature>
<feature type="transmembrane region" description="Helical" evidence="6">
    <location>
        <begin position="187"/>
        <end position="207"/>
    </location>
</feature>
<dbReference type="PANTHER" id="PTHR30294">
    <property type="entry name" value="MEMBRANE COMPONENT OF ABC TRANSPORTER YHHJ-RELATED"/>
    <property type="match status" value="1"/>
</dbReference>
<dbReference type="PANTHER" id="PTHR30294:SF45">
    <property type="entry name" value="LINEARMYCIN RESISTANCE PERMEASE PROTEIN LNRN"/>
    <property type="match status" value="1"/>
</dbReference>
<protein>
    <submittedName>
        <fullName evidence="8">ABC-2 family transporter protein</fullName>
    </submittedName>
</protein>
<sequence>MRSVYALVKNNLKIMILKKPAYTILTVVFPLIIFLFAPKIIDQSITEINVGIYDESKSFSSNKLDEYLSDIDMINLVEVNSEDDLKQKFNTRDIYLGIMIEKNMEEKILKGDNSGVILYGIEGENLHEILDKGLSIELSNMINLAKVNDGDFEKYKLSVERKEKEKIQISYKDLNDVKKNHSISQSLIGFIIMFAFYRAMSGSGLISEDKEQNMYTRILTTSVKPWQYYLSNIISTTILLSILFSISVIEINFVSTIEIGVSNLMLIVILLILGIVAVSVGTFCMTITNDRDFSSIISNFITISFLALGGCFVPLSYLSNTINKISYFTPIRWAMEAINNAQQGADINIIIMNLLVLSLFGVVFFIISVYCINKRDKVDNVR</sequence>
<name>A0A6N3GGN8_9CLOT</name>
<dbReference type="RefSeq" id="WP_156562873.1">
    <property type="nucleotide sequence ID" value="NZ_CACRTV010000080.1"/>
</dbReference>
<feature type="transmembrane region" description="Helical" evidence="6">
    <location>
        <begin position="21"/>
        <end position="41"/>
    </location>
</feature>
<feature type="transmembrane region" description="Helical" evidence="6">
    <location>
        <begin position="261"/>
        <end position="284"/>
    </location>
</feature>
<accession>A0A6N3GGN8</accession>
<evidence type="ECO:0000256" key="5">
    <source>
        <dbReference type="ARBA" id="ARBA00023136"/>
    </source>
</evidence>
<comment type="subcellular location">
    <subcellularLocation>
        <location evidence="1">Cell membrane</location>
        <topology evidence="1">Multi-pass membrane protein</topology>
    </subcellularLocation>
</comment>
<evidence type="ECO:0000256" key="3">
    <source>
        <dbReference type="ARBA" id="ARBA00022692"/>
    </source>
</evidence>
<dbReference type="InterPro" id="IPR051449">
    <property type="entry name" value="ABC-2_transporter_component"/>
</dbReference>
<feature type="transmembrane region" description="Helical" evidence="6">
    <location>
        <begin position="349"/>
        <end position="372"/>
    </location>
</feature>
<evidence type="ECO:0000313" key="8">
    <source>
        <dbReference type="EMBL" id="VYU62769.1"/>
    </source>
</evidence>
<dbReference type="Pfam" id="PF12698">
    <property type="entry name" value="ABC2_membrane_3"/>
    <property type="match status" value="1"/>
</dbReference>
<reference evidence="8" key="1">
    <citation type="submission" date="2019-11" db="EMBL/GenBank/DDBJ databases">
        <authorList>
            <person name="Feng L."/>
        </authorList>
    </citation>
    <scope>NUCLEOTIDE SEQUENCE</scope>
    <source>
        <strain evidence="8">CParaputrificumLFYP93</strain>
    </source>
</reference>
<keyword evidence="2" id="KW-1003">Cell membrane</keyword>
<dbReference type="AlphaFoldDB" id="A0A6N3GGN8"/>
<dbReference type="GO" id="GO:0005886">
    <property type="term" value="C:plasma membrane"/>
    <property type="evidence" value="ECO:0007669"/>
    <property type="project" value="UniProtKB-SubCell"/>
</dbReference>
<keyword evidence="3 6" id="KW-0812">Transmembrane</keyword>
<dbReference type="GO" id="GO:0140359">
    <property type="term" value="F:ABC-type transporter activity"/>
    <property type="evidence" value="ECO:0007669"/>
    <property type="project" value="InterPro"/>
</dbReference>
<dbReference type="InterPro" id="IPR013525">
    <property type="entry name" value="ABC2_TM"/>
</dbReference>
<dbReference type="EMBL" id="CACRTV010000080">
    <property type="protein sequence ID" value="VYU62769.1"/>
    <property type="molecule type" value="Genomic_DNA"/>
</dbReference>
<evidence type="ECO:0000256" key="1">
    <source>
        <dbReference type="ARBA" id="ARBA00004651"/>
    </source>
</evidence>
<organism evidence="8">
    <name type="scientific">Clostridium paraputrificum</name>
    <dbReference type="NCBI Taxonomy" id="29363"/>
    <lineage>
        <taxon>Bacteria</taxon>
        <taxon>Bacillati</taxon>
        <taxon>Bacillota</taxon>
        <taxon>Clostridia</taxon>
        <taxon>Eubacteriales</taxon>
        <taxon>Clostridiaceae</taxon>
        <taxon>Clostridium</taxon>
    </lineage>
</organism>
<keyword evidence="5 6" id="KW-0472">Membrane</keyword>
<feature type="transmembrane region" description="Helical" evidence="6">
    <location>
        <begin position="228"/>
        <end position="249"/>
    </location>
</feature>